<name>A0ABY5YK28_9DEIO</name>
<dbReference type="SUPFAM" id="SSF53850">
    <property type="entry name" value="Periplasmic binding protein-like II"/>
    <property type="match status" value="1"/>
</dbReference>
<evidence type="ECO:0000256" key="4">
    <source>
        <dbReference type="ARBA" id="ARBA00023163"/>
    </source>
</evidence>
<dbReference type="CDD" id="cd05466">
    <property type="entry name" value="PBP2_LTTR_substrate"/>
    <property type="match status" value="1"/>
</dbReference>
<keyword evidence="3" id="KW-0238">DNA-binding</keyword>
<dbReference type="InterPro" id="IPR036388">
    <property type="entry name" value="WH-like_DNA-bd_sf"/>
</dbReference>
<keyword evidence="7" id="KW-1185">Reference proteome</keyword>
<dbReference type="Pfam" id="PF00126">
    <property type="entry name" value="HTH_1"/>
    <property type="match status" value="1"/>
</dbReference>
<protein>
    <submittedName>
        <fullName evidence="6">LysR family transcriptional regulator</fullName>
    </submittedName>
</protein>
<evidence type="ECO:0000256" key="1">
    <source>
        <dbReference type="ARBA" id="ARBA00009437"/>
    </source>
</evidence>
<dbReference type="Pfam" id="PF03466">
    <property type="entry name" value="LysR_substrate"/>
    <property type="match status" value="1"/>
</dbReference>
<proteinExistence type="inferred from homology"/>
<keyword evidence="2" id="KW-0805">Transcription regulation</keyword>
<sequence>MTTPRPRFSGPLFEGRSAITLAQLRLFVAVADEGSFSSAAAGLGMSQSSLSEGVRALETALGQAVLLRTRSGVSLTPTGLQVIGYARDALLAVQDLQLAANPARTLSGQLTVATYRSIGQQLLAPALARLHAEHPELHIRVLDAGRDGQGGQRFVSSGEADVGLIEAPDAAGGLLFEVLLHDPYLVVTRTGHPIPLTWAYLKAQPLLLPPLINPANQPVLEFLRSHKALSRNITEVDEDDVILSMVEYGLGITIFPRLGLAGLRPALVAVALPEPLERIIGLVIRPGRAALPHVQALAEAVRTQARQSADSGS</sequence>
<accession>A0ABY5YK28</accession>
<evidence type="ECO:0000259" key="5">
    <source>
        <dbReference type="PROSITE" id="PS50931"/>
    </source>
</evidence>
<dbReference type="EMBL" id="CP104213">
    <property type="protein sequence ID" value="UWX65291.1"/>
    <property type="molecule type" value="Genomic_DNA"/>
</dbReference>
<evidence type="ECO:0000313" key="6">
    <source>
        <dbReference type="EMBL" id="UWX65291.1"/>
    </source>
</evidence>
<dbReference type="RefSeq" id="WP_260561547.1">
    <property type="nucleotide sequence ID" value="NZ_BAABEC010000164.1"/>
</dbReference>
<dbReference type="Gene3D" id="3.40.190.10">
    <property type="entry name" value="Periplasmic binding protein-like II"/>
    <property type="match status" value="2"/>
</dbReference>
<dbReference type="Gene3D" id="1.10.10.10">
    <property type="entry name" value="Winged helix-like DNA-binding domain superfamily/Winged helix DNA-binding domain"/>
    <property type="match status" value="1"/>
</dbReference>
<reference evidence="6" key="1">
    <citation type="submission" date="2022-09" db="EMBL/GenBank/DDBJ databases">
        <title>genome sequence of Deinococcus rubellus.</title>
        <authorList>
            <person name="Srinivasan S."/>
        </authorList>
    </citation>
    <scope>NUCLEOTIDE SEQUENCE</scope>
    <source>
        <strain evidence="6">Ant6</strain>
    </source>
</reference>
<dbReference type="InterPro" id="IPR036390">
    <property type="entry name" value="WH_DNA-bd_sf"/>
</dbReference>
<dbReference type="PANTHER" id="PTHR30346">
    <property type="entry name" value="TRANSCRIPTIONAL DUAL REGULATOR HCAR-RELATED"/>
    <property type="match status" value="1"/>
</dbReference>
<feature type="domain" description="HTH lysR-type" evidence="5">
    <location>
        <begin position="19"/>
        <end position="76"/>
    </location>
</feature>
<keyword evidence="4" id="KW-0804">Transcription</keyword>
<gene>
    <name evidence="6" type="ORF">N0D28_06455</name>
</gene>
<dbReference type="PANTHER" id="PTHR30346:SF28">
    <property type="entry name" value="HTH-TYPE TRANSCRIPTIONAL REGULATOR CYNR"/>
    <property type="match status" value="1"/>
</dbReference>
<evidence type="ECO:0000313" key="7">
    <source>
        <dbReference type="Proteomes" id="UP001060261"/>
    </source>
</evidence>
<dbReference type="SUPFAM" id="SSF46785">
    <property type="entry name" value="Winged helix' DNA-binding domain"/>
    <property type="match status" value="1"/>
</dbReference>
<evidence type="ECO:0000256" key="2">
    <source>
        <dbReference type="ARBA" id="ARBA00023015"/>
    </source>
</evidence>
<dbReference type="PROSITE" id="PS50931">
    <property type="entry name" value="HTH_LYSR"/>
    <property type="match status" value="1"/>
</dbReference>
<comment type="similarity">
    <text evidence="1">Belongs to the LysR transcriptional regulatory family.</text>
</comment>
<dbReference type="InterPro" id="IPR000847">
    <property type="entry name" value="LysR_HTH_N"/>
</dbReference>
<organism evidence="6 7">
    <name type="scientific">Deinococcus rubellus</name>
    <dbReference type="NCBI Taxonomy" id="1889240"/>
    <lineage>
        <taxon>Bacteria</taxon>
        <taxon>Thermotogati</taxon>
        <taxon>Deinococcota</taxon>
        <taxon>Deinococci</taxon>
        <taxon>Deinococcales</taxon>
        <taxon>Deinococcaceae</taxon>
        <taxon>Deinococcus</taxon>
    </lineage>
</organism>
<dbReference type="InterPro" id="IPR005119">
    <property type="entry name" value="LysR_subst-bd"/>
</dbReference>
<evidence type="ECO:0000256" key="3">
    <source>
        <dbReference type="ARBA" id="ARBA00023125"/>
    </source>
</evidence>
<dbReference type="Proteomes" id="UP001060261">
    <property type="component" value="Chromosome"/>
</dbReference>